<accession>A0ACC0JEK1</accession>
<proteinExistence type="predicted"/>
<protein>
    <submittedName>
        <fullName evidence="1">Uncharacterized protein</fullName>
    </submittedName>
</protein>
<dbReference type="EMBL" id="CM046110">
    <property type="protein sequence ID" value="KAI8422460.1"/>
    <property type="molecule type" value="Genomic_DNA"/>
</dbReference>
<evidence type="ECO:0000313" key="2">
    <source>
        <dbReference type="Proteomes" id="UP001064048"/>
    </source>
</evidence>
<evidence type="ECO:0000313" key="1">
    <source>
        <dbReference type="EMBL" id="KAI8422460.1"/>
    </source>
</evidence>
<organism evidence="1 2">
    <name type="scientific">Choristoneura fumiferana</name>
    <name type="common">Spruce budworm moth</name>
    <name type="synonym">Archips fumiferana</name>
    <dbReference type="NCBI Taxonomy" id="7141"/>
    <lineage>
        <taxon>Eukaryota</taxon>
        <taxon>Metazoa</taxon>
        <taxon>Ecdysozoa</taxon>
        <taxon>Arthropoda</taxon>
        <taxon>Hexapoda</taxon>
        <taxon>Insecta</taxon>
        <taxon>Pterygota</taxon>
        <taxon>Neoptera</taxon>
        <taxon>Endopterygota</taxon>
        <taxon>Lepidoptera</taxon>
        <taxon>Glossata</taxon>
        <taxon>Ditrysia</taxon>
        <taxon>Tortricoidea</taxon>
        <taxon>Tortricidae</taxon>
        <taxon>Tortricinae</taxon>
        <taxon>Choristoneura</taxon>
    </lineage>
</organism>
<reference evidence="1 2" key="1">
    <citation type="journal article" date="2022" name="Genome Biol. Evol.">
        <title>The Spruce Budworm Genome: Reconstructing the Evolutionary History of Antifreeze Proteins.</title>
        <authorList>
            <person name="Beliveau C."/>
            <person name="Gagne P."/>
            <person name="Picq S."/>
            <person name="Vernygora O."/>
            <person name="Keeling C.I."/>
            <person name="Pinkney K."/>
            <person name="Doucet D."/>
            <person name="Wen F."/>
            <person name="Johnston J.S."/>
            <person name="Maaroufi H."/>
            <person name="Boyle B."/>
            <person name="Laroche J."/>
            <person name="Dewar K."/>
            <person name="Juretic N."/>
            <person name="Blackburn G."/>
            <person name="Nisole A."/>
            <person name="Brunet B."/>
            <person name="Brandao M."/>
            <person name="Lumley L."/>
            <person name="Duan J."/>
            <person name="Quan G."/>
            <person name="Lucarotti C.J."/>
            <person name="Roe A.D."/>
            <person name="Sperling F.A.H."/>
            <person name="Levesque R.C."/>
            <person name="Cusson M."/>
        </authorList>
    </citation>
    <scope>NUCLEOTIDE SEQUENCE [LARGE SCALE GENOMIC DNA]</scope>
    <source>
        <strain evidence="1">Glfc:IPQL:Cfum</strain>
    </source>
</reference>
<sequence length="1323" mass="150336">MDQMLPSPYNIPGIGTPLHQPEEDQQILPNALQQQQQQPSQQQMPSLATMSSPLVGFTGLIGTPQRSMHTYAPTASYATPQQMMQPQTPQNMMSPLITSASIASQQMIGQASPAPMTPMTPHSADPGILPQLQNIVSTVNLNCKLDLKKIALHARNAEYNPKRFAAVIMRIREPRTTALIFSSGKMVCTGAKSEEDSRLAARKYARIIQKLGFTAKFLDFKIQNMVGSCDVKFPIRLEGLVLTHGQFSSYEPELFPGLIYRMVKPRIVLLIFVSGKVVLTVAMEPCELIPITELVSSDNTLMTKVLSVLSSLCFEVMALKKEAYERHFVFLAVHDEYSGTDISSQMEAICQLSAFTGRCEETLKNLCTQMFAIFSESINLSRIQLHYIINHIGEMFTVLVLLELLISNSALTRNWLKYCKHLKSLKQSTETVDLTDDKFSAVLGAIDNITSKVMSDDIVQNSLNSLLGLRKSLIDKNCAVIAEQFSHYLRHAISSLDKLVQDKPNVSNMNKCIKINVLFVLNSHLFGNSDKKIFKSLMELNAKAHSIHVMGTTVWFPEQFLQRYLSSLCAGHGKLSQTMLKARQAYMSNKKASIARDLTILQAVCMQWVLSIEDMYSSSHQELRATEMNVHSKTLLEGLELASNINYSILTLINLHLCLGVPLSKSLLKSLFEVTEILKSLKNAVSRNYNQIMNSVNMVIQHLTFQASCSVLEVKKSLMGDKNFANKRLDDLTCIVIAERALKGTVTQERNIAANIALSFIPESIYLEDSYEKLGLLLEKIQTLANFLKSMEDLCNCSWVLWHQNIIPIYFEQNFTTQLNVLKLKYFLLVLEDCVVLLHKTDKQYSEDKANALLDDIKTLITDNVLKTTNQNIETNLRLHIHSHLQLDVVNPFTTDMTKKLLLVIDTFRVQCVYMSVIPSTEHYLSTMYYNLTTVVLSDWKTYGEMRQMAKFKFNLITVEDNLPTQTHEQGLDVLEIMRNIHIFVSKYLYNLNNQIFIEKSSNNKHLNSINIKHIANSIRTHGTGIMNTTVNFTYQFLKKKFFTFSQFMYDEHIKSRLIKDFRNFKEVADTNGNMYPYKSAEKFNKSIKVLGLAEDGQSYLDLFRDLISQIGNAMGYVRMIRSGGRHCCSDATAFLPSLEPTKSFKNLAEESNIDSKAIQASEVLDNNINCLITNFIQGTEYFKLLLDVFTPVFRNPKNVHLKNFYIIVPPLTLNFVEHMILSKDKMSKRNKVGAAFTDDGFAMGIAYILKLLDQDSNFEALHWFDSVWKHIKEERKNLEEQKAKGSLQLQQALALTEKKIKTLEEEFKLLYYSLTSARIFFR</sequence>
<keyword evidence="2" id="KW-1185">Reference proteome</keyword>
<comment type="caution">
    <text evidence="1">The sequence shown here is derived from an EMBL/GenBank/DDBJ whole genome shotgun (WGS) entry which is preliminary data.</text>
</comment>
<name>A0ACC0JEK1_CHOFU</name>
<gene>
    <name evidence="1" type="ORF">MSG28_006289</name>
</gene>
<dbReference type="Proteomes" id="UP001064048">
    <property type="component" value="Chromosome 10"/>
</dbReference>